<evidence type="ECO:0000313" key="4">
    <source>
        <dbReference type="EMBL" id="TWI54351.1"/>
    </source>
</evidence>
<organism evidence="4 5">
    <name type="scientific">Pseudomonas duriflava</name>
    <dbReference type="NCBI Taxonomy" id="459528"/>
    <lineage>
        <taxon>Bacteria</taxon>
        <taxon>Pseudomonadati</taxon>
        <taxon>Pseudomonadota</taxon>
        <taxon>Gammaproteobacteria</taxon>
        <taxon>Pseudomonadales</taxon>
        <taxon>Pseudomonadaceae</taxon>
        <taxon>Pseudomonas</taxon>
    </lineage>
</organism>
<feature type="transmembrane region" description="Helical" evidence="3">
    <location>
        <begin position="260"/>
        <end position="279"/>
    </location>
</feature>
<dbReference type="Proteomes" id="UP000316905">
    <property type="component" value="Unassembled WGS sequence"/>
</dbReference>
<feature type="transmembrane region" description="Helical" evidence="3">
    <location>
        <begin position="120"/>
        <end position="138"/>
    </location>
</feature>
<protein>
    <recommendedName>
        <fullName evidence="6">Dolichyl-phosphate-mannose-protein mannosyltransferase</fullName>
    </recommendedName>
</protein>
<gene>
    <name evidence="4" type="ORF">IQ22_02217</name>
</gene>
<dbReference type="InterPro" id="IPR011990">
    <property type="entry name" value="TPR-like_helical_dom_sf"/>
</dbReference>
<comment type="caution">
    <text evidence="4">The sequence shown here is derived from an EMBL/GenBank/DDBJ whole genome shotgun (WGS) entry which is preliminary data.</text>
</comment>
<dbReference type="InterPro" id="IPR052346">
    <property type="entry name" value="O-mannosyl-transferase_TMTC"/>
</dbReference>
<feature type="transmembrane region" description="Helical" evidence="3">
    <location>
        <begin position="299"/>
        <end position="320"/>
    </location>
</feature>
<proteinExistence type="predicted"/>
<dbReference type="PANTHER" id="PTHR44227">
    <property type="match status" value="1"/>
</dbReference>
<name>A0A562QC73_9PSED</name>
<feature type="transmembrane region" description="Helical" evidence="3">
    <location>
        <begin position="177"/>
        <end position="202"/>
    </location>
</feature>
<dbReference type="SUPFAM" id="SSF48452">
    <property type="entry name" value="TPR-like"/>
    <property type="match status" value="1"/>
</dbReference>
<dbReference type="Gene3D" id="1.25.40.10">
    <property type="entry name" value="Tetratricopeptide repeat domain"/>
    <property type="match status" value="1"/>
</dbReference>
<evidence type="ECO:0000256" key="3">
    <source>
        <dbReference type="SAM" id="Phobius"/>
    </source>
</evidence>
<feature type="transmembrane region" description="Helical" evidence="3">
    <location>
        <begin position="327"/>
        <end position="345"/>
    </location>
</feature>
<keyword evidence="3" id="KW-0812">Transmembrane</keyword>
<reference evidence="4 5" key="1">
    <citation type="journal article" date="2015" name="Stand. Genomic Sci.">
        <title>Genomic Encyclopedia of Bacterial and Archaeal Type Strains, Phase III: the genomes of soil and plant-associated and newly described type strains.</title>
        <authorList>
            <person name="Whitman W.B."/>
            <person name="Woyke T."/>
            <person name="Klenk H.P."/>
            <person name="Zhou Y."/>
            <person name="Lilburn T.G."/>
            <person name="Beck B.J."/>
            <person name="De Vos P."/>
            <person name="Vandamme P."/>
            <person name="Eisen J.A."/>
            <person name="Garrity G."/>
            <person name="Hugenholtz P."/>
            <person name="Kyrpides N.C."/>
        </authorList>
    </citation>
    <scope>NUCLEOTIDE SEQUENCE [LARGE SCALE GENOMIC DNA]</scope>
    <source>
        <strain evidence="4 5">CGMCC 1.6858</strain>
    </source>
</reference>
<keyword evidence="3" id="KW-0472">Membrane</keyword>
<sequence length="627" mass="70874">MKNYFSKFSPILALLVITLFYVPVHSYDYVWDDTTLFLDSSALRDPVDLWGSISQSILPGTTYFRPAVLLSFICEFKIFDVNPSVSHIVNLLILLANCILVGLLSYKVSVDRSCKHSVEAYQRAAIAIVIYGMHPALIESTVWVAGRFDLLVTLFFLLGLVFSTWLKGWIRVVAVSFSFFCASMSKEMAVTFPLILAVWLFVNYGAGERFLIFLKNIFRKSFVFLFLGVFFSGLVYLLVRYEVHPDIYVANIEVESGLSVFQRIGLIGYTVLFYLRMIIWPFSDLNPMHPVQMGELEGISLVLNIIVCGLFFISGVLAVALCRTKGALLAVCGFIALLPVLNIIPLNIGGNIGHERFVALPLVFFVLALISFKPVELLKDNRYGKLIRLMPVFWLVLCSMNLRVTIPLWQNEFSLWSWAYSKNPNVEFIQFNYVASSIFLGQLEVADKALSEIEKKEKGLSSRMKAVKGQLLIRQGRLLDANVLLEDSLSDENKVHEEVLRKGISLHDAKIVRDNVPNAWFLRYVYGSLVESYVKQERYDDALSNLSIMEFYSPEYPVSMLMRALINYGKGDVELGDAFFVKALDGFASLAHEKVYETRAKFIKDICDKDGSQKACNMITGSLVSKS</sequence>
<dbReference type="EMBL" id="VLKY01000006">
    <property type="protein sequence ID" value="TWI54351.1"/>
    <property type="molecule type" value="Genomic_DNA"/>
</dbReference>
<dbReference type="OrthoDB" id="5932158at2"/>
<keyword evidence="1" id="KW-0677">Repeat</keyword>
<keyword evidence="3" id="KW-1133">Transmembrane helix</keyword>
<feature type="transmembrane region" description="Helical" evidence="3">
    <location>
        <begin position="150"/>
        <end position="170"/>
    </location>
</feature>
<evidence type="ECO:0008006" key="6">
    <source>
        <dbReference type="Google" id="ProtNLM"/>
    </source>
</evidence>
<dbReference type="AlphaFoldDB" id="A0A562QC73"/>
<keyword evidence="2" id="KW-0802">TPR repeat</keyword>
<evidence type="ECO:0000313" key="5">
    <source>
        <dbReference type="Proteomes" id="UP000316905"/>
    </source>
</evidence>
<accession>A0A562QC73</accession>
<feature type="transmembrane region" description="Helical" evidence="3">
    <location>
        <begin position="222"/>
        <end position="239"/>
    </location>
</feature>
<keyword evidence="5" id="KW-1185">Reference proteome</keyword>
<evidence type="ECO:0000256" key="2">
    <source>
        <dbReference type="ARBA" id="ARBA00022803"/>
    </source>
</evidence>
<feature type="transmembrane region" description="Helical" evidence="3">
    <location>
        <begin position="357"/>
        <end position="375"/>
    </location>
</feature>
<feature type="transmembrane region" description="Helical" evidence="3">
    <location>
        <begin position="387"/>
        <end position="409"/>
    </location>
</feature>
<feature type="transmembrane region" description="Helical" evidence="3">
    <location>
        <begin position="88"/>
        <end position="108"/>
    </location>
</feature>
<evidence type="ECO:0000256" key="1">
    <source>
        <dbReference type="ARBA" id="ARBA00022737"/>
    </source>
</evidence>
<dbReference type="PANTHER" id="PTHR44227:SF3">
    <property type="entry name" value="PROTEIN O-MANNOSYL-TRANSFERASE TMTC4"/>
    <property type="match status" value="1"/>
</dbReference>
<dbReference type="RefSeq" id="WP_145141609.1">
    <property type="nucleotide sequence ID" value="NZ_VLKY01000006.1"/>
</dbReference>